<accession>A0A1I5X559</accession>
<dbReference type="RefSeq" id="WP_092018846.1">
    <property type="nucleotide sequence ID" value="NZ_FOXH01000013.1"/>
</dbReference>
<dbReference type="Proteomes" id="UP000199306">
    <property type="component" value="Unassembled WGS sequence"/>
</dbReference>
<dbReference type="STRING" id="1079859.SAMN04515674_113145"/>
<evidence type="ECO:0000313" key="3">
    <source>
        <dbReference type="EMBL" id="SFQ47546.1"/>
    </source>
</evidence>
<keyword evidence="4" id="KW-1185">Reference proteome</keyword>
<keyword evidence="1" id="KW-0175">Coiled coil</keyword>
<evidence type="ECO:0000313" key="4">
    <source>
        <dbReference type="Proteomes" id="UP000199306"/>
    </source>
</evidence>
<sequence length="138" mass="16001">MKNMFKEFAFIFALLFVIGCLSTPEVKEKTQVVKKHPSAVKTTDIAQHVKKVLQIKKLREEIEQVNQNSFGVCDTCVTGYKAVLIENRLLANQLSEQNRKMKIAIDSNEAEIRKIQNLYSRNKKLRLEYEARYSYASQ</sequence>
<dbReference type="EMBL" id="FOXH01000021">
    <property type="protein sequence ID" value="SFQ47546.1"/>
    <property type="molecule type" value="Genomic_DNA"/>
</dbReference>
<proteinExistence type="predicted"/>
<dbReference type="AlphaFoldDB" id="A0A1I5X559"/>
<name>A0A1I5X559_9BACT</name>
<organism evidence="2 4">
    <name type="scientific">Pseudarcicella hirudinis</name>
    <dbReference type="NCBI Taxonomy" id="1079859"/>
    <lineage>
        <taxon>Bacteria</taxon>
        <taxon>Pseudomonadati</taxon>
        <taxon>Bacteroidota</taxon>
        <taxon>Cytophagia</taxon>
        <taxon>Cytophagales</taxon>
        <taxon>Flectobacillaceae</taxon>
        <taxon>Pseudarcicella</taxon>
    </lineage>
</organism>
<evidence type="ECO:0000313" key="2">
    <source>
        <dbReference type="EMBL" id="SFQ27142.1"/>
    </source>
</evidence>
<feature type="coiled-coil region" evidence="1">
    <location>
        <begin position="48"/>
        <end position="128"/>
    </location>
</feature>
<gene>
    <name evidence="2" type="ORF">SAMN04515674_113145</name>
    <name evidence="3" type="ORF">SAMN04515674_12159</name>
</gene>
<protein>
    <recommendedName>
        <fullName evidence="5">Lipoprotein</fullName>
    </recommendedName>
</protein>
<reference evidence="2 4" key="1">
    <citation type="submission" date="2016-10" db="EMBL/GenBank/DDBJ databases">
        <authorList>
            <person name="de Groot N.N."/>
        </authorList>
    </citation>
    <scope>NUCLEOTIDE SEQUENCE [LARGE SCALE GENOMIC DNA]</scope>
    <source>
        <strain evidence="2">E92</strain>
        <strain evidence="4">E92,LMG 26720,CCM 7988</strain>
    </source>
</reference>
<dbReference type="PROSITE" id="PS51257">
    <property type="entry name" value="PROKAR_LIPOPROTEIN"/>
    <property type="match status" value="1"/>
</dbReference>
<evidence type="ECO:0000256" key="1">
    <source>
        <dbReference type="SAM" id="Coils"/>
    </source>
</evidence>
<evidence type="ECO:0008006" key="5">
    <source>
        <dbReference type="Google" id="ProtNLM"/>
    </source>
</evidence>
<dbReference type="EMBL" id="FOXH01000013">
    <property type="protein sequence ID" value="SFQ27142.1"/>
    <property type="molecule type" value="Genomic_DNA"/>
</dbReference>